<dbReference type="Pfam" id="PF02686">
    <property type="entry name" value="GatC"/>
    <property type="match status" value="1"/>
</dbReference>
<dbReference type="OrthoDB" id="35548at2157"/>
<name>H2C8H9_9CREN</name>
<dbReference type="PANTHER" id="PTHR15004">
    <property type="entry name" value="GLUTAMYL-TRNA(GLN) AMIDOTRANSFERASE SUBUNIT C, MITOCHONDRIAL"/>
    <property type="match status" value="1"/>
</dbReference>
<sequence>MKVSVDEELVRKLESLALISLSPEERREIVKDLSRILDFFNKIDEINLEDVEPMFHPLSQGRLRKDQPRDPLPRDEAIKNAKKKKDGYIIGPSTTGG</sequence>
<feature type="compositionally biased region" description="Basic and acidic residues" evidence="2">
    <location>
        <begin position="63"/>
        <end position="79"/>
    </location>
</feature>
<keyword evidence="3" id="KW-0808">Transferase</keyword>
<comment type="similarity">
    <text evidence="1">Belongs to the GatC family.</text>
</comment>
<dbReference type="AlphaFoldDB" id="H2C8H9"/>
<dbReference type="InterPro" id="IPR003837">
    <property type="entry name" value="GatC"/>
</dbReference>
<dbReference type="PANTHER" id="PTHR15004:SF0">
    <property type="entry name" value="GLUTAMYL-TRNA(GLN) AMIDOTRANSFERASE SUBUNIT C, MITOCHONDRIAL"/>
    <property type="match status" value="1"/>
</dbReference>
<reference evidence="3 4" key="1">
    <citation type="submission" date="2012-01" db="EMBL/GenBank/DDBJ databases">
        <title>Improved High-Quality Draft sequence of Metallosphaera yellowstonensis MK1.</title>
        <authorList>
            <consortium name="US DOE Joint Genome Institute"/>
            <person name="Lucas S."/>
            <person name="Han J."/>
            <person name="Cheng J.-F."/>
            <person name="Goodwin L."/>
            <person name="Pitluck S."/>
            <person name="Peters L."/>
            <person name="Teshima H."/>
            <person name="Detter J.C."/>
            <person name="Han C."/>
            <person name="Tapia R."/>
            <person name="Land M."/>
            <person name="Hauser L."/>
            <person name="Kyrpides N."/>
            <person name="Kozubal M."/>
            <person name="Macur R.E."/>
            <person name="Jay Z."/>
            <person name="Inskeep W."/>
            <person name="Woyke T."/>
        </authorList>
    </citation>
    <scope>NUCLEOTIDE SEQUENCE [LARGE SCALE GENOMIC DNA]</scope>
    <source>
        <strain evidence="3 4">MK1</strain>
    </source>
</reference>
<gene>
    <name evidence="1" type="primary">gatC</name>
    <name evidence="3" type="ORF">MetMK1DRAFT_00028890</name>
</gene>
<keyword evidence="1" id="KW-0436">Ligase</keyword>
<keyword evidence="1" id="KW-0547">Nucleotide-binding</keyword>
<dbReference type="GO" id="GO:0050566">
    <property type="term" value="F:asparaginyl-tRNA synthase (glutamine-hydrolyzing) activity"/>
    <property type="evidence" value="ECO:0007669"/>
    <property type="project" value="RHEA"/>
</dbReference>
<dbReference type="EC" id="6.3.5.-" evidence="1"/>
<dbReference type="GO" id="GO:0005524">
    <property type="term" value="F:ATP binding"/>
    <property type="evidence" value="ECO:0007669"/>
    <property type="project" value="UniProtKB-KW"/>
</dbReference>
<dbReference type="GO" id="GO:0006412">
    <property type="term" value="P:translation"/>
    <property type="evidence" value="ECO:0007669"/>
    <property type="project" value="UniProtKB-UniRule"/>
</dbReference>
<dbReference type="GO" id="GO:0070681">
    <property type="term" value="P:glutaminyl-tRNAGln biosynthesis via transamidation"/>
    <property type="evidence" value="ECO:0007669"/>
    <property type="project" value="TreeGrafter"/>
</dbReference>
<keyword evidence="1" id="KW-0067">ATP-binding</keyword>
<protein>
    <recommendedName>
        <fullName evidence="1">Aspartyl/glutamyl-tRNA(Asn/Gln) amidotransferase subunit C</fullName>
        <shortName evidence="1">Asp/Glu-ADT subunit C</shortName>
        <ecNumber evidence="1">6.3.5.-</ecNumber>
    </recommendedName>
</protein>
<dbReference type="GO" id="GO:0050567">
    <property type="term" value="F:glutaminyl-tRNA synthase (glutamine-hydrolyzing) activity"/>
    <property type="evidence" value="ECO:0007669"/>
    <property type="project" value="UniProtKB-UniRule"/>
</dbReference>
<dbReference type="NCBIfam" id="NF000684">
    <property type="entry name" value="PRK00034.3-4"/>
    <property type="match status" value="1"/>
</dbReference>
<dbReference type="GO" id="GO:0016740">
    <property type="term" value="F:transferase activity"/>
    <property type="evidence" value="ECO:0007669"/>
    <property type="project" value="UniProtKB-KW"/>
</dbReference>
<dbReference type="InterPro" id="IPR036113">
    <property type="entry name" value="Asp/Glu-ADT_sf_sub_c"/>
</dbReference>
<dbReference type="EMBL" id="JH597770">
    <property type="protein sequence ID" value="EHP68455.1"/>
    <property type="molecule type" value="Genomic_DNA"/>
</dbReference>
<keyword evidence="4" id="KW-1185">Reference proteome</keyword>
<feature type="region of interest" description="Disordered" evidence="2">
    <location>
        <begin position="59"/>
        <end position="97"/>
    </location>
</feature>
<keyword evidence="1" id="KW-0648">Protein biosynthesis</keyword>
<evidence type="ECO:0000313" key="3">
    <source>
        <dbReference type="EMBL" id="EHP68455.1"/>
    </source>
</evidence>
<dbReference type="Proteomes" id="UP000003980">
    <property type="component" value="Unassembled WGS sequence"/>
</dbReference>
<accession>H2C8H9</accession>
<dbReference type="GO" id="GO:0006450">
    <property type="term" value="P:regulation of translational fidelity"/>
    <property type="evidence" value="ECO:0007669"/>
    <property type="project" value="InterPro"/>
</dbReference>
<comment type="subunit">
    <text evidence="1">Heterotrimer of A, B and C subunits.</text>
</comment>
<dbReference type="HOGENOM" id="CLU_105899_4_1_2"/>
<dbReference type="SUPFAM" id="SSF141000">
    <property type="entry name" value="Glu-tRNAGln amidotransferase C subunit"/>
    <property type="match status" value="1"/>
</dbReference>
<comment type="catalytic activity">
    <reaction evidence="1">
        <text>L-aspartyl-tRNA(Asn) + L-glutamine + ATP + H2O = L-asparaginyl-tRNA(Asn) + L-glutamate + ADP + phosphate + 2 H(+)</text>
        <dbReference type="Rhea" id="RHEA:14513"/>
        <dbReference type="Rhea" id="RHEA-COMP:9674"/>
        <dbReference type="Rhea" id="RHEA-COMP:9677"/>
        <dbReference type="ChEBI" id="CHEBI:15377"/>
        <dbReference type="ChEBI" id="CHEBI:15378"/>
        <dbReference type="ChEBI" id="CHEBI:29985"/>
        <dbReference type="ChEBI" id="CHEBI:30616"/>
        <dbReference type="ChEBI" id="CHEBI:43474"/>
        <dbReference type="ChEBI" id="CHEBI:58359"/>
        <dbReference type="ChEBI" id="CHEBI:78515"/>
        <dbReference type="ChEBI" id="CHEBI:78516"/>
        <dbReference type="ChEBI" id="CHEBI:456216"/>
    </reaction>
</comment>
<evidence type="ECO:0000313" key="4">
    <source>
        <dbReference type="Proteomes" id="UP000003980"/>
    </source>
</evidence>
<dbReference type="HAMAP" id="MF_00122">
    <property type="entry name" value="GatC"/>
    <property type="match status" value="1"/>
</dbReference>
<evidence type="ECO:0000256" key="1">
    <source>
        <dbReference type="HAMAP-Rule" id="MF_00122"/>
    </source>
</evidence>
<dbReference type="eggNOG" id="arCOG02726">
    <property type="taxonomic scope" value="Archaea"/>
</dbReference>
<comment type="catalytic activity">
    <reaction evidence="1">
        <text>L-glutamyl-tRNA(Gln) + L-glutamine + ATP + H2O = L-glutaminyl-tRNA(Gln) + L-glutamate + ADP + phosphate + H(+)</text>
        <dbReference type="Rhea" id="RHEA:17521"/>
        <dbReference type="Rhea" id="RHEA-COMP:9681"/>
        <dbReference type="Rhea" id="RHEA-COMP:9684"/>
        <dbReference type="ChEBI" id="CHEBI:15377"/>
        <dbReference type="ChEBI" id="CHEBI:15378"/>
        <dbReference type="ChEBI" id="CHEBI:29985"/>
        <dbReference type="ChEBI" id="CHEBI:30616"/>
        <dbReference type="ChEBI" id="CHEBI:43474"/>
        <dbReference type="ChEBI" id="CHEBI:58359"/>
        <dbReference type="ChEBI" id="CHEBI:78520"/>
        <dbReference type="ChEBI" id="CHEBI:78521"/>
        <dbReference type="ChEBI" id="CHEBI:456216"/>
    </reaction>
</comment>
<dbReference type="RefSeq" id="WP_009074882.1">
    <property type="nucleotide sequence ID" value="NZ_JH597770.1"/>
</dbReference>
<proteinExistence type="inferred from homology"/>
<dbReference type="NCBIfam" id="TIGR00135">
    <property type="entry name" value="gatC"/>
    <property type="match status" value="1"/>
</dbReference>
<dbReference type="Gene3D" id="1.10.20.60">
    <property type="entry name" value="Glu-tRNAGln amidotransferase C subunit, N-terminal domain"/>
    <property type="match status" value="1"/>
</dbReference>
<evidence type="ECO:0000256" key="2">
    <source>
        <dbReference type="SAM" id="MobiDB-lite"/>
    </source>
</evidence>
<comment type="function">
    <text evidence="1">Allows the formation of correctly charged Asn-tRNA(Asn) or Gln-tRNA(Gln) through the transamidation of misacylated Asp-tRNA(Asn) or Glu-tRNA(Gln) in organisms which lack either or both of asparaginyl-tRNA or glutaminyl-tRNA synthetases. The reaction takes place in the presence of glutamine and ATP through an activated phospho-Asp-tRNA(Asn) or phospho-Glu-tRNA(Gln).</text>
</comment>
<dbReference type="STRING" id="671065.MetMK1DRAFT_00028890"/>
<organism evidence="3 4">
    <name type="scientific">Metallosphaera yellowstonensis MK1</name>
    <dbReference type="NCBI Taxonomy" id="671065"/>
    <lineage>
        <taxon>Archaea</taxon>
        <taxon>Thermoproteota</taxon>
        <taxon>Thermoprotei</taxon>
        <taxon>Sulfolobales</taxon>
        <taxon>Sulfolobaceae</taxon>
        <taxon>Metallosphaera</taxon>
    </lineage>
</organism>